<accession>A0A4R5APL4</accession>
<dbReference type="InterPro" id="IPR043130">
    <property type="entry name" value="CDP-OH_PTrfase_TM_dom"/>
</dbReference>
<dbReference type="RefSeq" id="WP_131900279.1">
    <property type="nucleotide sequence ID" value="NZ_SMKU01000242.1"/>
</dbReference>
<dbReference type="GO" id="GO:0008654">
    <property type="term" value="P:phospholipid biosynthetic process"/>
    <property type="evidence" value="ECO:0007669"/>
    <property type="project" value="InterPro"/>
</dbReference>
<evidence type="ECO:0000256" key="1">
    <source>
        <dbReference type="ARBA" id="ARBA00022679"/>
    </source>
</evidence>
<dbReference type="AlphaFoldDB" id="A0A4R5APL4"/>
<protein>
    <submittedName>
        <fullName evidence="4">CDP-alcohol phosphatidyltransferase family protein</fullName>
    </submittedName>
</protein>
<dbReference type="PROSITE" id="PS00379">
    <property type="entry name" value="CDP_ALCOHOL_P_TRANSF"/>
    <property type="match status" value="1"/>
</dbReference>
<dbReference type="Pfam" id="PF01066">
    <property type="entry name" value="CDP-OH_P_transf"/>
    <property type="match status" value="1"/>
</dbReference>
<keyword evidence="1 2" id="KW-0808">Transferase</keyword>
<evidence type="ECO:0000313" key="4">
    <source>
        <dbReference type="EMBL" id="TDD74085.1"/>
    </source>
</evidence>
<reference evidence="4 5" key="1">
    <citation type="submission" date="2019-03" db="EMBL/GenBank/DDBJ databases">
        <title>Draft genome sequences of novel Actinobacteria.</title>
        <authorList>
            <person name="Sahin N."/>
            <person name="Ay H."/>
            <person name="Saygin H."/>
        </authorList>
    </citation>
    <scope>NUCLEOTIDE SEQUENCE [LARGE SCALE GENOMIC DNA]</scope>
    <source>
        <strain evidence="4 5">H3C3</strain>
    </source>
</reference>
<dbReference type="GO" id="GO:0016780">
    <property type="term" value="F:phosphotransferase activity, for other substituted phosphate groups"/>
    <property type="evidence" value="ECO:0007669"/>
    <property type="project" value="InterPro"/>
</dbReference>
<evidence type="ECO:0000256" key="2">
    <source>
        <dbReference type="RuleBase" id="RU003750"/>
    </source>
</evidence>
<feature type="transmembrane region" description="Helical" evidence="3">
    <location>
        <begin position="334"/>
        <end position="352"/>
    </location>
</feature>
<feature type="transmembrane region" description="Helical" evidence="3">
    <location>
        <begin position="476"/>
        <end position="495"/>
    </location>
</feature>
<sequence>MTRALIIATGRTAGGPDPGPSAALRCGDGREAPTLLTRLCRRLATLNVPDLHVITRPDLAPLLRKDGHDVVECATVADDLREIARLARTAAEAGADGADGRGGPIMLLPGDLVASDELLCRLLMDAKGPATALTVPRPGGGGAYGVAPVRLDGDRIASAGSPFHRVTGAGAGSPGALRVARRHAGALADLADRLAALLETPGALAGPNAFAGAGADAGGGEAAEAAELLLVGLVRTGVPVTACPAGRLVCVRAGGRRAVRVALEAAEAVDEDRVRLEAAVKRDDGFFATFAVSPFSPYLARWAAWWGLTPNTVSAISLGFAVLAAVWFSDGTRAGMVAGALLLYVSFVLDCVDGQLARYTRTFSALGAWLDAVLDRVKEAAVYAGLAVGAGAAAPGSPVHAGNVWGLAVAALALLAVRHLVGYAFAARRRPPAAGPPEPFPLTARPDGALAGRLPSAEELSRQTSRVAALHWAKKIIVLPMGERLALIAVTAAVADARLTFTALIAWGSVAAAYTLAGRVMRSAAR</sequence>
<dbReference type="GO" id="GO:0016020">
    <property type="term" value="C:membrane"/>
    <property type="evidence" value="ECO:0007669"/>
    <property type="project" value="InterPro"/>
</dbReference>
<gene>
    <name evidence="4" type="ORF">E1298_32995</name>
</gene>
<comment type="caution">
    <text evidence="4">The sequence shown here is derived from an EMBL/GenBank/DDBJ whole genome shotgun (WGS) entry which is preliminary data.</text>
</comment>
<keyword evidence="5" id="KW-1185">Reference proteome</keyword>
<feature type="transmembrane region" description="Helical" evidence="3">
    <location>
        <begin position="303"/>
        <end position="328"/>
    </location>
</feature>
<keyword evidence="3" id="KW-1133">Transmembrane helix</keyword>
<feature type="transmembrane region" description="Helical" evidence="3">
    <location>
        <begin position="501"/>
        <end position="521"/>
    </location>
</feature>
<feature type="transmembrane region" description="Helical" evidence="3">
    <location>
        <begin position="404"/>
        <end position="426"/>
    </location>
</feature>
<dbReference type="Proteomes" id="UP000294513">
    <property type="component" value="Unassembled WGS sequence"/>
</dbReference>
<keyword evidence="3" id="KW-0812">Transmembrane</keyword>
<evidence type="ECO:0000256" key="3">
    <source>
        <dbReference type="SAM" id="Phobius"/>
    </source>
</evidence>
<dbReference type="EMBL" id="SMKU01000242">
    <property type="protein sequence ID" value="TDD74085.1"/>
    <property type="molecule type" value="Genomic_DNA"/>
</dbReference>
<dbReference type="Gene3D" id="1.20.120.1760">
    <property type="match status" value="1"/>
</dbReference>
<organism evidence="4 5">
    <name type="scientific">Actinomadura rubrisoli</name>
    <dbReference type="NCBI Taxonomy" id="2530368"/>
    <lineage>
        <taxon>Bacteria</taxon>
        <taxon>Bacillati</taxon>
        <taxon>Actinomycetota</taxon>
        <taxon>Actinomycetes</taxon>
        <taxon>Streptosporangiales</taxon>
        <taxon>Thermomonosporaceae</taxon>
        <taxon>Actinomadura</taxon>
    </lineage>
</organism>
<keyword evidence="3" id="KW-0472">Membrane</keyword>
<dbReference type="InterPro" id="IPR000462">
    <property type="entry name" value="CDP-OH_P_trans"/>
</dbReference>
<name>A0A4R5APL4_9ACTN</name>
<comment type="similarity">
    <text evidence="2">Belongs to the CDP-alcohol phosphatidyltransferase class-I family.</text>
</comment>
<evidence type="ECO:0000313" key="5">
    <source>
        <dbReference type="Proteomes" id="UP000294513"/>
    </source>
</evidence>
<dbReference type="OrthoDB" id="4850070at2"/>
<dbReference type="InterPro" id="IPR048254">
    <property type="entry name" value="CDP_ALCOHOL_P_TRANSF_CS"/>
</dbReference>
<proteinExistence type="inferred from homology"/>